<evidence type="ECO:0000256" key="1">
    <source>
        <dbReference type="SAM" id="MobiDB-lite"/>
    </source>
</evidence>
<protein>
    <submittedName>
        <fullName evidence="4">Acyltransferase</fullName>
    </submittedName>
</protein>
<accession>A0ABR8L137</accession>
<feature type="region of interest" description="Disordered" evidence="1">
    <location>
        <begin position="507"/>
        <end position="536"/>
    </location>
</feature>
<dbReference type="Proteomes" id="UP000653231">
    <property type="component" value="Unassembled WGS sequence"/>
</dbReference>
<evidence type="ECO:0000259" key="3">
    <source>
        <dbReference type="Pfam" id="PF01757"/>
    </source>
</evidence>
<feature type="transmembrane region" description="Helical" evidence="2">
    <location>
        <begin position="61"/>
        <end position="82"/>
    </location>
</feature>
<dbReference type="PANTHER" id="PTHR23028:SF53">
    <property type="entry name" value="ACYL_TRANSF_3 DOMAIN-CONTAINING PROTEIN"/>
    <property type="match status" value="1"/>
</dbReference>
<comment type="caution">
    <text evidence="4">The sequence shown here is derived from an EMBL/GenBank/DDBJ whole genome shotgun (WGS) entry which is preliminary data.</text>
</comment>
<feature type="compositionally biased region" description="Basic and acidic residues" evidence="1">
    <location>
        <begin position="513"/>
        <end position="533"/>
    </location>
</feature>
<feature type="domain" description="Acyltransferase 3" evidence="3">
    <location>
        <begin position="24"/>
        <end position="336"/>
    </location>
</feature>
<evidence type="ECO:0000313" key="4">
    <source>
        <dbReference type="EMBL" id="MBD3143404.1"/>
    </source>
</evidence>
<feature type="region of interest" description="Disordered" evidence="1">
    <location>
        <begin position="413"/>
        <end position="432"/>
    </location>
</feature>
<feature type="transmembrane region" description="Helical" evidence="2">
    <location>
        <begin position="223"/>
        <end position="241"/>
    </location>
</feature>
<feature type="transmembrane region" description="Helical" evidence="2">
    <location>
        <begin position="321"/>
        <end position="340"/>
    </location>
</feature>
<feature type="transmembrane region" description="Helical" evidence="2">
    <location>
        <begin position="253"/>
        <end position="279"/>
    </location>
</feature>
<keyword evidence="2" id="KW-0472">Membrane</keyword>
<feature type="transmembrane region" description="Helical" evidence="2">
    <location>
        <begin position="94"/>
        <end position="116"/>
    </location>
</feature>
<dbReference type="InterPro" id="IPR002656">
    <property type="entry name" value="Acyl_transf_3_dom"/>
</dbReference>
<evidence type="ECO:0000256" key="2">
    <source>
        <dbReference type="SAM" id="Phobius"/>
    </source>
</evidence>
<keyword evidence="2" id="KW-1133">Transmembrane helix</keyword>
<name>A0ABR8L137_9ACTN</name>
<dbReference type="GO" id="GO:0016746">
    <property type="term" value="F:acyltransferase activity"/>
    <property type="evidence" value="ECO:0007669"/>
    <property type="project" value="UniProtKB-KW"/>
</dbReference>
<feature type="transmembrane region" description="Helical" evidence="2">
    <location>
        <begin position="21"/>
        <end position="41"/>
    </location>
</feature>
<keyword evidence="2" id="KW-0812">Transmembrane</keyword>
<keyword evidence="4" id="KW-0012">Acyltransferase</keyword>
<proteinExistence type="predicted"/>
<reference evidence="4 5" key="1">
    <citation type="submission" date="2020-09" db="EMBL/GenBank/DDBJ databases">
        <title>Actinomycete isolated from the Camponotus japonicus Mayr.</title>
        <authorList>
            <person name="Gong X."/>
        </authorList>
    </citation>
    <scope>NUCLEOTIDE SEQUENCE [LARGE SCALE GENOMIC DNA]</scope>
    <source>
        <strain evidence="4 5">2C-HV3</strain>
    </source>
</reference>
<organism evidence="4 5">
    <name type="scientific">Microbispora bryophytorum subsp. camponoti</name>
    <dbReference type="NCBI Taxonomy" id="1677852"/>
    <lineage>
        <taxon>Bacteria</taxon>
        <taxon>Bacillati</taxon>
        <taxon>Actinomycetota</taxon>
        <taxon>Actinomycetes</taxon>
        <taxon>Streptosporangiales</taxon>
        <taxon>Streptosporangiaceae</taxon>
        <taxon>Microbispora</taxon>
    </lineage>
</organism>
<keyword evidence="4" id="KW-0808">Transferase</keyword>
<evidence type="ECO:0000313" key="5">
    <source>
        <dbReference type="Proteomes" id="UP000653231"/>
    </source>
</evidence>
<keyword evidence="5" id="KW-1185">Reference proteome</keyword>
<dbReference type="InterPro" id="IPR050879">
    <property type="entry name" value="Acyltransferase_3"/>
</dbReference>
<dbReference type="PANTHER" id="PTHR23028">
    <property type="entry name" value="ACETYLTRANSFERASE"/>
    <property type="match status" value="1"/>
</dbReference>
<feature type="transmembrane region" description="Helical" evidence="2">
    <location>
        <begin position="148"/>
        <end position="166"/>
    </location>
</feature>
<sequence>MLAAAPRITDAPAIPPGPSRLRVLDLLRFCAALGVVLFHFGETRAWGTSHAFPTLSTATMFGVYGVRLFFLISGFVILMSAWGRTPGHFTASRIARLFPAYWASVLVLGGLAVFGLTTDHRPSLTELLANVTMLQHGFAVRDLEVVCWTLWQELVFYALIACLAAVGITYRRCLAFMGAWVLLLAIADRVDADLLQVVLVPFSAPYFIAGMALFLVHRFGGSLFPWLFVGVGWILGLYTALNEGAPAVRRFGQALGSALVVGVISLIFLVMILVAVGAFDRIDWRWLTFLGALTYPLYLFHHHIGFLVIRWLHSALGNRLTLPLAVAAALVVAYGVHRLVERPLQPRMRAALDRSLTADAGRVPLTETAVASAVSPMAPPVSAVPPSVPPVRAVPPPASLPVSLPPVASAPHAEPGGVAAAGGGAAPPRAPHAGGRLPAAGRVDLAGAQCAALQQGRQRDELVVPLLQRGEHAGHGLDRLGDDVVQQDHAVALGELQRALGDHRSVAGLPVERGPRPKDLRQPQIGHETRDPGVGRPVRRAHVVGCLTDRLVDDVRGA</sequence>
<dbReference type="Pfam" id="PF01757">
    <property type="entry name" value="Acyl_transf_3"/>
    <property type="match status" value="1"/>
</dbReference>
<feature type="transmembrane region" description="Helical" evidence="2">
    <location>
        <begin position="286"/>
        <end position="309"/>
    </location>
</feature>
<dbReference type="EMBL" id="JACXRZ010000005">
    <property type="protein sequence ID" value="MBD3143404.1"/>
    <property type="molecule type" value="Genomic_DNA"/>
</dbReference>
<feature type="transmembrane region" description="Helical" evidence="2">
    <location>
        <begin position="196"/>
        <end position="216"/>
    </location>
</feature>
<gene>
    <name evidence="4" type="ORF">IEQ31_09450</name>
</gene>